<proteinExistence type="predicted"/>
<gene>
    <name evidence="2" type="ORF">FISHEDRAFT_6313</name>
</gene>
<reference evidence="2 3" key="1">
    <citation type="journal article" date="2015" name="Fungal Genet. Biol.">
        <title>Evolution of novel wood decay mechanisms in Agaricales revealed by the genome sequences of Fistulina hepatica and Cylindrobasidium torrendii.</title>
        <authorList>
            <person name="Floudas D."/>
            <person name="Held B.W."/>
            <person name="Riley R."/>
            <person name="Nagy L.G."/>
            <person name="Koehler G."/>
            <person name="Ransdell A.S."/>
            <person name="Younus H."/>
            <person name="Chow J."/>
            <person name="Chiniquy J."/>
            <person name="Lipzen A."/>
            <person name="Tritt A."/>
            <person name="Sun H."/>
            <person name="Haridas S."/>
            <person name="LaButti K."/>
            <person name="Ohm R.A."/>
            <person name="Kues U."/>
            <person name="Blanchette R.A."/>
            <person name="Grigoriev I.V."/>
            <person name="Minto R.E."/>
            <person name="Hibbett D.S."/>
        </authorList>
    </citation>
    <scope>NUCLEOTIDE SEQUENCE [LARGE SCALE GENOMIC DNA]</scope>
    <source>
        <strain evidence="2 3">ATCC 64428</strain>
    </source>
</reference>
<dbReference type="GO" id="GO:2001069">
    <property type="term" value="F:glycogen binding"/>
    <property type="evidence" value="ECO:0007669"/>
    <property type="project" value="TreeGrafter"/>
</dbReference>
<dbReference type="PANTHER" id="PTHR12307:SF36">
    <property type="entry name" value="GLYCOGEN-BINDING SUBUNIT 76A"/>
    <property type="match status" value="1"/>
</dbReference>
<evidence type="ECO:0000313" key="3">
    <source>
        <dbReference type="Proteomes" id="UP000054144"/>
    </source>
</evidence>
<dbReference type="InterPro" id="IPR050782">
    <property type="entry name" value="PP1_regulatory_subunit_3"/>
</dbReference>
<dbReference type="EMBL" id="KN881851">
    <property type="protein sequence ID" value="KIY48299.1"/>
    <property type="molecule type" value="Genomic_DNA"/>
</dbReference>
<dbReference type="OrthoDB" id="1881at2759"/>
<feature type="non-terminal residue" evidence="2">
    <location>
        <position position="141"/>
    </location>
</feature>
<keyword evidence="3" id="KW-1185">Reference proteome</keyword>
<evidence type="ECO:0000259" key="1">
    <source>
        <dbReference type="PROSITE" id="PS51159"/>
    </source>
</evidence>
<name>A0A0D7AD51_9AGAR</name>
<dbReference type="GO" id="GO:0000164">
    <property type="term" value="C:protein phosphatase type 1 complex"/>
    <property type="evidence" value="ECO:0007669"/>
    <property type="project" value="TreeGrafter"/>
</dbReference>
<dbReference type="InterPro" id="IPR038175">
    <property type="entry name" value="CBM21_dom_sf"/>
</dbReference>
<accession>A0A0D7AD51</accession>
<dbReference type="Gene3D" id="2.60.40.2440">
    <property type="entry name" value="Carbohydrate binding type-21 domain"/>
    <property type="match status" value="1"/>
</dbReference>
<dbReference type="Proteomes" id="UP000054144">
    <property type="component" value="Unassembled WGS sequence"/>
</dbReference>
<dbReference type="GO" id="GO:0005979">
    <property type="term" value="P:regulation of glycogen biosynthetic process"/>
    <property type="evidence" value="ECO:0007669"/>
    <property type="project" value="TreeGrafter"/>
</dbReference>
<dbReference type="AlphaFoldDB" id="A0A0D7AD51"/>
<dbReference type="InterPro" id="IPR005036">
    <property type="entry name" value="CBM21_dom"/>
</dbReference>
<protein>
    <recommendedName>
        <fullName evidence="1">CBM21 domain-containing protein</fullName>
    </recommendedName>
</protein>
<organism evidence="2 3">
    <name type="scientific">Fistulina hepatica ATCC 64428</name>
    <dbReference type="NCBI Taxonomy" id="1128425"/>
    <lineage>
        <taxon>Eukaryota</taxon>
        <taxon>Fungi</taxon>
        <taxon>Dikarya</taxon>
        <taxon>Basidiomycota</taxon>
        <taxon>Agaricomycotina</taxon>
        <taxon>Agaricomycetes</taxon>
        <taxon>Agaricomycetidae</taxon>
        <taxon>Agaricales</taxon>
        <taxon>Fistulinaceae</taxon>
        <taxon>Fistulina</taxon>
    </lineage>
</organism>
<sequence>MAPLISLTTDVALEKLVFSAESMSIVGTARVRNIAYEKWVGARFTFDVWQTTSEVVAKYTGSIDAAFDRFLFTIRVADMAPRIQSKTLILALKYCVAGRELWDNNGGRNYVATFSRHPVSRRASEVSSLQRRLEQVARKRD</sequence>
<evidence type="ECO:0000313" key="2">
    <source>
        <dbReference type="EMBL" id="KIY48299.1"/>
    </source>
</evidence>
<dbReference type="Pfam" id="PF03370">
    <property type="entry name" value="CBM_21"/>
    <property type="match status" value="1"/>
</dbReference>
<feature type="domain" description="CBM21" evidence="1">
    <location>
        <begin position="5"/>
        <end position="113"/>
    </location>
</feature>
<dbReference type="PROSITE" id="PS51159">
    <property type="entry name" value="CBM21"/>
    <property type="match status" value="1"/>
</dbReference>
<dbReference type="GO" id="GO:0008157">
    <property type="term" value="F:protein phosphatase 1 binding"/>
    <property type="evidence" value="ECO:0007669"/>
    <property type="project" value="TreeGrafter"/>
</dbReference>
<dbReference type="PANTHER" id="PTHR12307">
    <property type="entry name" value="PROTEIN PHOSPHATASE 1 REGULATORY SUBUNIT"/>
    <property type="match status" value="1"/>
</dbReference>